<dbReference type="InterPro" id="IPR034182">
    <property type="entry name" value="Kexin/furin"/>
</dbReference>
<comment type="similarity">
    <text evidence="6">Belongs to the peptidase S8 family.</text>
</comment>
<evidence type="ECO:0000256" key="8">
    <source>
        <dbReference type="SAM" id="MobiDB-lite"/>
    </source>
</evidence>
<keyword evidence="2" id="KW-0165">Cleavage on pair of basic residues</keyword>
<evidence type="ECO:0000313" key="11">
    <source>
        <dbReference type="Proteomes" id="UP000225706"/>
    </source>
</evidence>
<evidence type="ECO:0000256" key="7">
    <source>
        <dbReference type="SAM" id="Coils"/>
    </source>
</evidence>
<dbReference type="Gene3D" id="3.40.50.200">
    <property type="entry name" value="Peptidase S8/S53 domain"/>
    <property type="match status" value="1"/>
</dbReference>
<evidence type="ECO:0000256" key="3">
    <source>
        <dbReference type="ARBA" id="ARBA00022729"/>
    </source>
</evidence>
<dbReference type="GO" id="GO:0004252">
    <property type="term" value="F:serine-type endopeptidase activity"/>
    <property type="evidence" value="ECO:0007669"/>
    <property type="project" value="UniProtKB-UniRule"/>
</dbReference>
<dbReference type="GO" id="GO:0005802">
    <property type="term" value="C:trans-Golgi network"/>
    <property type="evidence" value="ECO:0007669"/>
    <property type="project" value="TreeGrafter"/>
</dbReference>
<dbReference type="Gene3D" id="3.40.50.1110">
    <property type="entry name" value="SGNH hydrolase"/>
    <property type="match status" value="1"/>
</dbReference>
<dbReference type="Proteomes" id="UP000225706">
    <property type="component" value="Unassembled WGS sequence"/>
</dbReference>
<evidence type="ECO:0000256" key="1">
    <source>
        <dbReference type="ARBA" id="ARBA00022670"/>
    </source>
</evidence>
<keyword evidence="3" id="KW-0732">Signal</keyword>
<feature type="active site" description="Charge relay system" evidence="6">
    <location>
        <position position="265"/>
    </location>
</feature>
<gene>
    <name evidence="10" type="primary">Furin</name>
    <name evidence="10" type="ORF">AWC38_SpisGene15254</name>
</gene>
<dbReference type="InterPro" id="IPR000209">
    <property type="entry name" value="Peptidase_S8/S53_dom"/>
</dbReference>
<dbReference type="SUPFAM" id="SSF52266">
    <property type="entry name" value="SGNH hydrolase"/>
    <property type="match status" value="1"/>
</dbReference>
<keyword evidence="11" id="KW-1185">Reference proteome</keyword>
<dbReference type="Pfam" id="PF01483">
    <property type="entry name" value="P_proprotein"/>
    <property type="match status" value="1"/>
</dbReference>
<dbReference type="GO" id="GO:0000139">
    <property type="term" value="C:Golgi membrane"/>
    <property type="evidence" value="ECO:0007669"/>
    <property type="project" value="TreeGrafter"/>
</dbReference>
<feature type="coiled-coil region" evidence="7">
    <location>
        <begin position="653"/>
        <end position="680"/>
    </location>
</feature>
<feature type="compositionally biased region" description="Basic residues" evidence="8">
    <location>
        <begin position="732"/>
        <end position="741"/>
    </location>
</feature>
<feature type="domain" description="P/Homo B" evidence="9">
    <location>
        <begin position="347"/>
        <end position="476"/>
    </location>
</feature>
<comment type="caution">
    <text evidence="10">The sequence shown here is derived from an EMBL/GenBank/DDBJ whole genome shotgun (WGS) entry which is preliminary data.</text>
</comment>
<dbReference type="CDD" id="cd04059">
    <property type="entry name" value="Peptidases_S8_Protein_convertases_Kexins_Furin-like"/>
    <property type="match status" value="1"/>
</dbReference>
<dbReference type="SUPFAM" id="SSF52743">
    <property type="entry name" value="Subtilisin-like"/>
    <property type="match status" value="1"/>
</dbReference>
<dbReference type="AlphaFoldDB" id="A0A2B4RVP1"/>
<feature type="region of interest" description="Disordered" evidence="8">
    <location>
        <begin position="716"/>
        <end position="768"/>
    </location>
</feature>
<accession>A0A2B4RVP1</accession>
<evidence type="ECO:0000256" key="6">
    <source>
        <dbReference type="PROSITE-ProRule" id="PRU01240"/>
    </source>
</evidence>
<dbReference type="PANTHER" id="PTHR42884:SF31">
    <property type="entry name" value="PROPROTEIN CONVERTASE SUBTILISIN_KEXIN TYPE 5"/>
    <property type="match status" value="1"/>
</dbReference>
<evidence type="ECO:0000256" key="5">
    <source>
        <dbReference type="ARBA" id="ARBA00022825"/>
    </source>
</evidence>
<dbReference type="PANTHER" id="PTHR42884">
    <property type="entry name" value="PROPROTEIN CONVERTASE SUBTILISIN/KEXIN-RELATED"/>
    <property type="match status" value="1"/>
</dbReference>
<evidence type="ECO:0000259" key="9">
    <source>
        <dbReference type="PROSITE" id="PS51829"/>
    </source>
</evidence>
<dbReference type="OrthoDB" id="5981811at2759"/>
<feature type="active site" description="Charge relay system" evidence="6">
    <location>
        <position position="3"/>
    </location>
</feature>
<sequence>LFDNYHLLKRSDLKKETNKNQLALEIDRKLTSESKDQSTQNPPIAQIRHLEPQKRQYTASEDDAMSFDYVDNDTKPVPVGRPVSGHGNKCAGVIAGAANNGVCGVGLAYDAKIAGVRLFDNPHNVWATDAMEAQALLHKIESVHIYSNSWGPGDTAWRVEGPGKLASEALKRGIEKGRGQLGAIYTFAAGNGGMTGDSCAYSGYVNSIYTIAIGGVNKDGTLPRFSEECPAIMATAYSFDKFKPLGKIISIDNKRGCVQDFGATSAAAAMASGLIALTLQANPDLSWRDVQHIIVNSARRAPGGKPLSHGQYGKWVKNGAGFYVSKYYGFGLMDVAKMVSLAKNWKSVPSQIKCEIKGDDRAIAIPGSVSVAFKGCPIKFLEHVQIRVDLYFTHRGDLSLRLKAPSGTTSPMTGHRPIDNLTPFKNLTNWHITTLFHWGESPEGKWELSVEDFDKETPTSGTLHSWSLILYGTTTPISDRPKVHSTAHPAVTTVEKLPTSRFGSTNSAEFFATEPSSSPLNQYLHWDDKQSLFKWKGSLTQLQGFCSKVLNLEVSATASPSERSSSLKSKTITLVLFNSTGTLQVQGPDTKAMKAKLKKLLQLPVDDDSVILVNEEASTPAFNKNAKSVQEELDCLKSEVLNLWAHIKEKPNEEDLRSENSRLREIILSLKEENKKLVQERDSLSFALQIVSREAATQCRSMSNTSNEHTIVQNMDESTPCANKEQGFIVKSKNKRKKSKGKGGPNNTLTGKESEPEKQPKERTTLLIGDSMISRIPGKDLGKAVGHRVIVKPFSGATTMAMNHYLKPNLESSPNEVILHIGTNDLKTREPKAVAESIVDLARQIEGTCDTTVTLSELVCRKDKLDQAVKTANKHLKKFCHQNGWKLIHHENISHSGLNKGGLHLNFKGNEQFYNNFKSHLE</sequence>
<evidence type="ECO:0000256" key="4">
    <source>
        <dbReference type="ARBA" id="ARBA00022801"/>
    </source>
</evidence>
<protein>
    <submittedName>
        <fullName evidence="10">Furin</fullName>
    </submittedName>
</protein>
<proteinExistence type="inferred from homology"/>
<evidence type="ECO:0000313" key="10">
    <source>
        <dbReference type="EMBL" id="PFX20315.1"/>
    </source>
</evidence>
<feature type="active site" description="Charge relay system" evidence="6">
    <location>
        <position position="86"/>
    </location>
</feature>
<dbReference type="PROSITE" id="PS51829">
    <property type="entry name" value="P_HOMO_B"/>
    <property type="match status" value="1"/>
</dbReference>
<dbReference type="SUPFAM" id="SSF49785">
    <property type="entry name" value="Galactose-binding domain-like"/>
    <property type="match status" value="1"/>
</dbReference>
<dbReference type="InterPro" id="IPR036852">
    <property type="entry name" value="Peptidase_S8/S53_dom_sf"/>
</dbReference>
<dbReference type="GO" id="GO:0016486">
    <property type="term" value="P:peptide hormone processing"/>
    <property type="evidence" value="ECO:0007669"/>
    <property type="project" value="TreeGrafter"/>
</dbReference>
<feature type="compositionally biased region" description="Basic and acidic residues" evidence="8">
    <location>
        <begin position="752"/>
        <end position="764"/>
    </location>
</feature>
<dbReference type="Pfam" id="PF00082">
    <property type="entry name" value="Peptidase_S8"/>
    <property type="match status" value="1"/>
</dbReference>
<evidence type="ECO:0000256" key="2">
    <source>
        <dbReference type="ARBA" id="ARBA00022685"/>
    </source>
</evidence>
<dbReference type="PROSITE" id="PS51892">
    <property type="entry name" value="SUBTILASE"/>
    <property type="match status" value="1"/>
</dbReference>
<keyword evidence="5 6" id="KW-0720">Serine protease</keyword>
<dbReference type="InterPro" id="IPR036514">
    <property type="entry name" value="SGNH_hydro_sf"/>
</dbReference>
<dbReference type="EMBL" id="LSMT01000322">
    <property type="protein sequence ID" value="PFX20315.1"/>
    <property type="molecule type" value="Genomic_DNA"/>
</dbReference>
<dbReference type="Gene3D" id="2.60.120.260">
    <property type="entry name" value="Galactose-binding domain-like"/>
    <property type="match status" value="1"/>
</dbReference>
<keyword evidence="4 6" id="KW-0378">Hydrolase</keyword>
<feature type="region of interest" description="Disordered" evidence="8">
    <location>
        <begin position="31"/>
        <end position="69"/>
    </location>
</feature>
<name>A0A2B4RVP1_STYPI</name>
<dbReference type="InterPro" id="IPR008979">
    <property type="entry name" value="Galactose-bd-like_sf"/>
</dbReference>
<keyword evidence="7" id="KW-0175">Coiled coil</keyword>
<dbReference type="InterPro" id="IPR002884">
    <property type="entry name" value="P_dom"/>
</dbReference>
<organism evidence="10 11">
    <name type="scientific">Stylophora pistillata</name>
    <name type="common">Smooth cauliflower coral</name>
    <dbReference type="NCBI Taxonomy" id="50429"/>
    <lineage>
        <taxon>Eukaryota</taxon>
        <taxon>Metazoa</taxon>
        <taxon>Cnidaria</taxon>
        <taxon>Anthozoa</taxon>
        <taxon>Hexacorallia</taxon>
        <taxon>Scleractinia</taxon>
        <taxon>Astrocoeniina</taxon>
        <taxon>Pocilloporidae</taxon>
        <taxon>Stylophora</taxon>
    </lineage>
</organism>
<reference evidence="11" key="1">
    <citation type="journal article" date="2017" name="bioRxiv">
        <title>Comparative analysis of the genomes of Stylophora pistillata and Acropora digitifera provides evidence for extensive differences between species of corals.</title>
        <authorList>
            <person name="Voolstra C.R."/>
            <person name="Li Y."/>
            <person name="Liew Y.J."/>
            <person name="Baumgarten S."/>
            <person name="Zoccola D."/>
            <person name="Flot J.-F."/>
            <person name="Tambutte S."/>
            <person name="Allemand D."/>
            <person name="Aranda M."/>
        </authorList>
    </citation>
    <scope>NUCLEOTIDE SEQUENCE [LARGE SCALE GENOMIC DNA]</scope>
</reference>
<keyword evidence="1 6" id="KW-0645">Protease</keyword>
<feature type="non-terminal residue" evidence="10">
    <location>
        <position position="1"/>
    </location>
</feature>